<dbReference type="EC" id="1.8.1.8" evidence="2"/>
<keyword evidence="3" id="KW-1185">Reference proteome</keyword>
<gene>
    <name evidence="2" type="primary">dsbD_2</name>
    <name evidence="2" type="ORF">Pla100_29840</name>
</gene>
<dbReference type="Gene3D" id="3.40.30.10">
    <property type="entry name" value="Glutaredoxin"/>
    <property type="match status" value="1"/>
</dbReference>
<organism evidence="2 3">
    <name type="scientific">Neorhodopirellula pilleata</name>
    <dbReference type="NCBI Taxonomy" id="2714738"/>
    <lineage>
        <taxon>Bacteria</taxon>
        <taxon>Pseudomonadati</taxon>
        <taxon>Planctomycetota</taxon>
        <taxon>Planctomycetia</taxon>
        <taxon>Pirellulales</taxon>
        <taxon>Pirellulaceae</taxon>
        <taxon>Neorhodopirellula</taxon>
    </lineage>
</organism>
<dbReference type="OrthoDB" id="213802at2"/>
<accession>A0A5C6ABQ6</accession>
<dbReference type="PANTHER" id="PTHR15337">
    <property type="entry name" value="ANTERIOR GRADIENT PROTEIN-RELATED"/>
    <property type="match status" value="1"/>
</dbReference>
<comment type="caution">
    <text evidence="2">The sequence shown here is derived from an EMBL/GenBank/DDBJ whole genome shotgun (WGS) entry which is preliminary data.</text>
</comment>
<keyword evidence="1" id="KW-0732">Signal</keyword>
<reference evidence="2 3" key="1">
    <citation type="submission" date="2019-02" db="EMBL/GenBank/DDBJ databases">
        <title>Deep-cultivation of Planctomycetes and their phenomic and genomic characterization uncovers novel biology.</title>
        <authorList>
            <person name="Wiegand S."/>
            <person name="Jogler M."/>
            <person name="Boedeker C."/>
            <person name="Pinto D."/>
            <person name="Vollmers J."/>
            <person name="Rivas-Marin E."/>
            <person name="Kohn T."/>
            <person name="Peeters S.H."/>
            <person name="Heuer A."/>
            <person name="Rast P."/>
            <person name="Oberbeckmann S."/>
            <person name="Bunk B."/>
            <person name="Jeske O."/>
            <person name="Meyerdierks A."/>
            <person name="Storesund J.E."/>
            <person name="Kallscheuer N."/>
            <person name="Luecker S."/>
            <person name="Lage O.M."/>
            <person name="Pohl T."/>
            <person name="Merkel B.J."/>
            <person name="Hornburger P."/>
            <person name="Mueller R.-W."/>
            <person name="Bruemmer F."/>
            <person name="Labrenz M."/>
            <person name="Spormann A.M."/>
            <person name="Op Den Camp H."/>
            <person name="Overmann J."/>
            <person name="Amann R."/>
            <person name="Jetten M.S.M."/>
            <person name="Mascher T."/>
            <person name="Medema M.H."/>
            <person name="Devos D.P."/>
            <person name="Kaster A.-K."/>
            <person name="Ovreas L."/>
            <person name="Rohde M."/>
            <person name="Galperin M.Y."/>
            <person name="Jogler C."/>
        </authorList>
    </citation>
    <scope>NUCLEOTIDE SEQUENCE [LARGE SCALE GENOMIC DNA]</scope>
    <source>
        <strain evidence="2 3">Pla100</strain>
    </source>
</reference>
<dbReference type="Pfam" id="PF13899">
    <property type="entry name" value="Thioredoxin_7"/>
    <property type="match status" value="1"/>
</dbReference>
<sequence>MNLIQQGFGVGVVLAVIAIGQCGRSWAEMGDFSETRSAVAATGLTNSTAGDASPLAATEELKWFDTLESGWKAARDTGRPMVIFITSDHCQYCDVMKKNTLCEPSVRDRLLKRFIPIRLRPDSNAQVLSRVEVTAYPTTLVAHPRGKVLAHRIGYQPVEQFHEFLSEAAPTETPTTATIDPMSAGVVR</sequence>
<evidence type="ECO:0000313" key="3">
    <source>
        <dbReference type="Proteomes" id="UP000316213"/>
    </source>
</evidence>
<protein>
    <submittedName>
        <fullName evidence="2">Thiol:disulfide interchange protein DsbD</fullName>
        <ecNumber evidence="2">1.8.1.8</ecNumber>
    </submittedName>
</protein>
<keyword evidence="2" id="KW-0560">Oxidoreductase</keyword>
<dbReference type="InterPro" id="IPR036249">
    <property type="entry name" value="Thioredoxin-like_sf"/>
</dbReference>
<dbReference type="RefSeq" id="WP_146578405.1">
    <property type="nucleotide sequence ID" value="NZ_SJPM01000005.1"/>
</dbReference>
<dbReference type="InterPro" id="IPR051099">
    <property type="entry name" value="AGR/TXD"/>
</dbReference>
<proteinExistence type="predicted"/>
<dbReference type="AlphaFoldDB" id="A0A5C6ABQ6"/>
<dbReference type="PANTHER" id="PTHR15337:SF11">
    <property type="entry name" value="THIOREDOXIN DOMAIN-CONTAINING PROTEIN"/>
    <property type="match status" value="1"/>
</dbReference>
<dbReference type="GO" id="GO:0047134">
    <property type="term" value="F:protein-disulfide reductase [NAD(P)H] activity"/>
    <property type="evidence" value="ECO:0007669"/>
    <property type="project" value="UniProtKB-EC"/>
</dbReference>
<evidence type="ECO:0000256" key="1">
    <source>
        <dbReference type="ARBA" id="ARBA00022729"/>
    </source>
</evidence>
<dbReference type="Proteomes" id="UP000316213">
    <property type="component" value="Unassembled WGS sequence"/>
</dbReference>
<dbReference type="EMBL" id="SJPM01000005">
    <property type="protein sequence ID" value="TWT96501.1"/>
    <property type="molecule type" value="Genomic_DNA"/>
</dbReference>
<name>A0A5C6ABQ6_9BACT</name>
<evidence type="ECO:0000313" key="2">
    <source>
        <dbReference type="EMBL" id="TWT96501.1"/>
    </source>
</evidence>
<dbReference type="SUPFAM" id="SSF52833">
    <property type="entry name" value="Thioredoxin-like"/>
    <property type="match status" value="1"/>
</dbReference>